<dbReference type="AlphaFoldDB" id="A0A427YM07"/>
<keyword evidence="5" id="KW-1185">Reference proteome</keyword>
<comment type="caution">
    <text evidence="4">The sequence shown here is derived from an EMBL/GenBank/DDBJ whole genome shotgun (WGS) entry which is preliminary data.</text>
</comment>
<name>A0A427YM07_9TREE</name>
<dbReference type="CDD" id="cd12148">
    <property type="entry name" value="fungal_TF_MHR"/>
    <property type="match status" value="1"/>
</dbReference>
<sequence length="667" mass="72871">MSDRSREASFSSEPRDPPAREPHDFTNRPASKAPAPAPLSPPRDQQQDRISEAASNAWAGRSTASQGLSAISFSAQHDLGVGSSFGSARQALQNPSLSAFDSSALPWLGNGVSTSTDSSNAQPSINIMGAVDTTSNLFADFDQQLDQYLPVTQTSTGFKSRQGQYSELSSLAAAQNRTTFPASAGSVPSNSQQGVEPPLTGHVVPGVDVAGNGSISWADMGISGTAMAQTTPSPLASLFDPANGMSVTSTLRLKNSEDLAEWVDICFFLSLHTRHQHALVPLVHQPSFAQDVLHRRDQRDESFRCLLISLVAYTICQCPVNQLLSRMDRSALEALLRRCQRASRMIQIRHQMKPSLNILASTMLDWITGQATTSIELSDNLMGDIRRLVYGLNLHHSTPRKDMSRVELEICRRLFWEAYVIDKTHALNGHPMAINDSDGLPPMCAEIDDEMMICGADVIVPQPAGRVSYMTGFVVIARLFVLISRCLRRHRTITTDDPMAGPNKATLISWTSQAKESLDKLLADLPPELHSDFKSTGDENLPYGMQAANIIITALCLDFALASRTNLDLKASLIPEQDLTAERNTIAQRALKGLESIPIRCLALNGESMRGKVVRVVLALLNTSKGSNEMNESVWGWWNMYSRIQFLQIIPEDGAPVVVPTRPQSPQ</sequence>
<dbReference type="InterPro" id="IPR007219">
    <property type="entry name" value="XnlR_reg_dom"/>
</dbReference>
<evidence type="ECO:0000313" key="4">
    <source>
        <dbReference type="EMBL" id="RSH92106.1"/>
    </source>
</evidence>
<feature type="region of interest" description="Disordered" evidence="2">
    <location>
        <begin position="1"/>
        <end position="58"/>
    </location>
</feature>
<dbReference type="PANTHER" id="PTHR46910:SF40">
    <property type="entry name" value="ZN(II)2CYS6 TRANSCRIPTION FACTOR (EUROFUNG)"/>
    <property type="match status" value="1"/>
</dbReference>
<keyword evidence="1" id="KW-0539">Nucleus</keyword>
<reference evidence="4 5" key="1">
    <citation type="submission" date="2018-11" db="EMBL/GenBank/DDBJ databases">
        <title>Genome sequence of Saitozyma podzolica DSM 27192.</title>
        <authorList>
            <person name="Aliyu H."/>
            <person name="Gorte O."/>
            <person name="Ochsenreither K."/>
        </authorList>
    </citation>
    <scope>NUCLEOTIDE SEQUENCE [LARGE SCALE GENOMIC DNA]</scope>
    <source>
        <strain evidence="4 5">DSM 27192</strain>
    </source>
</reference>
<dbReference type="GO" id="GO:0003700">
    <property type="term" value="F:DNA-binding transcription factor activity"/>
    <property type="evidence" value="ECO:0007669"/>
    <property type="project" value="InterPro"/>
</dbReference>
<gene>
    <name evidence="4" type="ORF">EHS25_008519</name>
</gene>
<dbReference type="Pfam" id="PF04082">
    <property type="entry name" value="Fungal_trans"/>
    <property type="match status" value="1"/>
</dbReference>
<evidence type="ECO:0000256" key="2">
    <source>
        <dbReference type="SAM" id="MobiDB-lite"/>
    </source>
</evidence>
<dbReference type="InterPro" id="IPR050987">
    <property type="entry name" value="AtrR-like"/>
</dbReference>
<evidence type="ECO:0000256" key="1">
    <source>
        <dbReference type="ARBA" id="ARBA00023242"/>
    </source>
</evidence>
<dbReference type="EMBL" id="RSCD01000006">
    <property type="protein sequence ID" value="RSH92106.1"/>
    <property type="molecule type" value="Genomic_DNA"/>
</dbReference>
<evidence type="ECO:0000313" key="5">
    <source>
        <dbReference type="Proteomes" id="UP000279259"/>
    </source>
</evidence>
<dbReference type="PANTHER" id="PTHR46910">
    <property type="entry name" value="TRANSCRIPTION FACTOR PDR1"/>
    <property type="match status" value="1"/>
</dbReference>
<dbReference type="OrthoDB" id="1708823at2759"/>
<dbReference type="GO" id="GO:0008270">
    <property type="term" value="F:zinc ion binding"/>
    <property type="evidence" value="ECO:0007669"/>
    <property type="project" value="InterPro"/>
</dbReference>
<dbReference type="Proteomes" id="UP000279259">
    <property type="component" value="Unassembled WGS sequence"/>
</dbReference>
<accession>A0A427YM07</accession>
<evidence type="ECO:0000259" key="3">
    <source>
        <dbReference type="Pfam" id="PF04082"/>
    </source>
</evidence>
<dbReference type="GO" id="GO:0003677">
    <property type="term" value="F:DNA binding"/>
    <property type="evidence" value="ECO:0007669"/>
    <property type="project" value="InterPro"/>
</dbReference>
<feature type="domain" description="Xylanolytic transcriptional activator regulatory" evidence="3">
    <location>
        <begin position="274"/>
        <end position="451"/>
    </location>
</feature>
<feature type="compositionally biased region" description="Basic and acidic residues" evidence="2">
    <location>
        <begin position="1"/>
        <end position="26"/>
    </location>
</feature>
<proteinExistence type="predicted"/>
<dbReference type="GO" id="GO:0006351">
    <property type="term" value="P:DNA-templated transcription"/>
    <property type="evidence" value="ECO:0007669"/>
    <property type="project" value="InterPro"/>
</dbReference>
<protein>
    <recommendedName>
        <fullName evidence="3">Xylanolytic transcriptional activator regulatory domain-containing protein</fullName>
    </recommendedName>
</protein>
<organism evidence="4 5">
    <name type="scientific">Saitozyma podzolica</name>
    <dbReference type="NCBI Taxonomy" id="1890683"/>
    <lineage>
        <taxon>Eukaryota</taxon>
        <taxon>Fungi</taxon>
        <taxon>Dikarya</taxon>
        <taxon>Basidiomycota</taxon>
        <taxon>Agaricomycotina</taxon>
        <taxon>Tremellomycetes</taxon>
        <taxon>Tremellales</taxon>
        <taxon>Trimorphomycetaceae</taxon>
        <taxon>Saitozyma</taxon>
    </lineage>
</organism>